<dbReference type="EMBL" id="JAERRA010000001">
    <property type="protein sequence ID" value="MBL0718397.1"/>
    <property type="molecule type" value="Genomic_DNA"/>
</dbReference>
<dbReference type="AlphaFoldDB" id="A0A9X1BMP3"/>
<evidence type="ECO:0000313" key="4">
    <source>
        <dbReference type="Proteomes" id="UP000643207"/>
    </source>
</evidence>
<evidence type="ECO:0000256" key="1">
    <source>
        <dbReference type="SAM" id="MobiDB-lite"/>
    </source>
</evidence>
<organism evidence="3 4">
    <name type="scientific">Aquariibacter lacus</name>
    <dbReference type="NCBI Taxonomy" id="2801332"/>
    <lineage>
        <taxon>Bacteria</taxon>
        <taxon>Pseudomonadati</taxon>
        <taxon>Pseudomonadota</taxon>
        <taxon>Betaproteobacteria</taxon>
        <taxon>Burkholderiales</taxon>
        <taxon>Sphaerotilaceae</taxon>
        <taxon>Aquariibacter</taxon>
    </lineage>
</organism>
<protein>
    <submittedName>
        <fullName evidence="3">Type VI secretion system protein TssA</fullName>
    </submittedName>
</protein>
<dbReference type="InterPro" id="IPR010657">
    <property type="entry name" value="ImpA_N"/>
</dbReference>
<dbReference type="InterPro" id="IPR017740">
    <property type="entry name" value="TssA-like"/>
</dbReference>
<dbReference type="NCBIfam" id="TIGR03363">
    <property type="entry name" value="VI_chp_8"/>
    <property type="match status" value="1"/>
</dbReference>
<sequence>MAEYSIDAWLEPLEGEVCGVNLEYDVEFFELNQALAGKPETQFAAAEPPQWASVRDQAEALMGRTRDLRVGMAWGRACVNLDGIEGLSPVLKLLAGWMERFWAEVHPQLDPDDGDPFSRVSVLGGLSQWNDLLGDVRNALVASDRRLGGLRVRDVEVALERLSPKPGETVRTLGQIQGMFGELPELAARLREQQADAAQAVRDLQKLMNSQFGTDVAVDLVEMRGLLHAVAQALPEPVAAEVPGEGDPSENAGPDADRGDPSGGFAAPRASTGRGGAGAAGRIESRQDVIQALQRICDYLERHEPTNPAQLLLRRAQRLIDKDFMQLVQDLAPDAVAEVARIMGVDPDSIPRIGVDDGSS</sequence>
<evidence type="ECO:0000313" key="3">
    <source>
        <dbReference type="EMBL" id="MBL0718397.1"/>
    </source>
</evidence>
<dbReference type="Proteomes" id="UP000643207">
    <property type="component" value="Unassembled WGS sequence"/>
</dbReference>
<accession>A0A9X1BMP3</accession>
<dbReference type="PANTHER" id="PTHR37951:SF1">
    <property type="entry name" value="TYPE VI SECRETION SYSTEM COMPONENT TSSA1"/>
    <property type="match status" value="1"/>
</dbReference>
<gene>
    <name evidence="3" type="primary">tssA</name>
    <name evidence="3" type="ORF">JI742_00700</name>
</gene>
<feature type="domain" description="ImpA N-terminal" evidence="2">
    <location>
        <begin position="14"/>
        <end position="126"/>
    </location>
</feature>
<keyword evidence="4" id="KW-1185">Reference proteome</keyword>
<evidence type="ECO:0000259" key="2">
    <source>
        <dbReference type="Pfam" id="PF06812"/>
    </source>
</evidence>
<comment type="caution">
    <text evidence="3">The sequence shown here is derived from an EMBL/GenBank/DDBJ whole genome shotgun (WGS) entry which is preliminary data.</text>
</comment>
<feature type="region of interest" description="Disordered" evidence="1">
    <location>
        <begin position="237"/>
        <end position="282"/>
    </location>
</feature>
<proteinExistence type="predicted"/>
<dbReference type="RefSeq" id="WP_201823042.1">
    <property type="nucleotide sequence ID" value="NZ_JAERRA010000001.1"/>
</dbReference>
<reference evidence="3 4" key="1">
    <citation type="submission" date="2021-01" db="EMBL/GenBank/DDBJ databases">
        <title>Piscinibacter sp. Jin2 Genome sequencing and assembly.</title>
        <authorList>
            <person name="Kim I."/>
        </authorList>
    </citation>
    <scope>NUCLEOTIDE SEQUENCE [LARGE SCALE GENOMIC DNA]</scope>
    <source>
        <strain evidence="3 4">Jin2</strain>
    </source>
</reference>
<dbReference type="Pfam" id="PF06812">
    <property type="entry name" value="ImpA_N"/>
    <property type="match status" value="1"/>
</dbReference>
<name>A0A9X1BMP3_9BURK</name>
<dbReference type="PANTHER" id="PTHR37951">
    <property type="entry name" value="CYTOPLASMIC PROTEIN-RELATED"/>
    <property type="match status" value="1"/>
</dbReference>